<keyword evidence="1" id="KW-0805">Transcription regulation</keyword>
<comment type="function">
    <text evidence="1">In NER, TFIIH acts by opening DNA around the lesion to allow the excision of the damaged oligonucleotide and its replacement by a new DNA fragment. In transcription, TFIIH has an essential role in transcription initiation. When the pre-initiation complex (PIC) has been established, TFIIH is required for promoter opening and promoter escape.</text>
</comment>
<dbReference type="AlphaFoldDB" id="A0A3N4LIK4"/>
<protein>
    <recommendedName>
        <fullName evidence="1">General transcription and DNA repair factor IIH subunit TFB5</fullName>
    </recommendedName>
</protein>
<comment type="similarity">
    <text evidence="1">Belongs to the TFB5 family.</text>
</comment>
<accession>A0A3N4LIK4</accession>
<dbReference type="OrthoDB" id="354at2759"/>
<dbReference type="STRING" id="1051890.A0A3N4LIK4"/>
<keyword evidence="3" id="KW-1185">Reference proteome</keyword>
<proteinExistence type="inferred from homology"/>
<dbReference type="InParanoid" id="A0A3N4LIK4"/>
<dbReference type="Pfam" id="PF06331">
    <property type="entry name" value="Tfb5"/>
    <property type="match status" value="1"/>
</dbReference>
<dbReference type="GO" id="GO:0000439">
    <property type="term" value="C:transcription factor TFIIH core complex"/>
    <property type="evidence" value="ECO:0007669"/>
    <property type="project" value="UniProtKB-UniRule"/>
</dbReference>
<sequence>DPSIKAIILKIDGDHNDFIIEDLDENTLLVKETKIPELKRRLERVLYPPPLSHCEWG</sequence>
<comment type="subcellular location">
    <subcellularLocation>
        <location evidence="1">Nucleus</location>
    </subcellularLocation>
</comment>
<keyword evidence="1" id="KW-0804">Transcription</keyword>
<evidence type="ECO:0000256" key="1">
    <source>
        <dbReference type="RuleBase" id="RU368032"/>
    </source>
</evidence>
<evidence type="ECO:0000313" key="2">
    <source>
        <dbReference type="EMBL" id="RPB21289.1"/>
    </source>
</evidence>
<gene>
    <name evidence="2" type="ORF">L211DRAFT_790699</name>
</gene>
<dbReference type="InterPro" id="IPR035935">
    <property type="entry name" value="TFB5-like_sf"/>
</dbReference>
<dbReference type="SUPFAM" id="SSF142897">
    <property type="entry name" value="TFB5-like"/>
    <property type="match status" value="1"/>
</dbReference>
<keyword evidence="1" id="KW-0539">Nucleus</keyword>
<dbReference type="EMBL" id="ML121561">
    <property type="protein sequence ID" value="RPB21289.1"/>
    <property type="molecule type" value="Genomic_DNA"/>
</dbReference>
<dbReference type="GO" id="GO:0006367">
    <property type="term" value="P:transcription initiation at RNA polymerase II promoter"/>
    <property type="evidence" value="ECO:0007669"/>
    <property type="project" value="UniProtKB-UniRule"/>
</dbReference>
<organism evidence="2 3">
    <name type="scientific">Terfezia boudieri ATCC MYA-4762</name>
    <dbReference type="NCBI Taxonomy" id="1051890"/>
    <lineage>
        <taxon>Eukaryota</taxon>
        <taxon>Fungi</taxon>
        <taxon>Dikarya</taxon>
        <taxon>Ascomycota</taxon>
        <taxon>Pezizomycotina</taxon>
        <taxon>Pezizomycetes</taxon>
        <taxon>Pezizales</taxon>
        <taxon>Pezizaceae</taxon>
        <taxon>Terfezia</taxon>
    </lineage>
</organism>
<keyword evidence="1" id="KW-0234">DNA repair</keyword>
<dbReference type="InterPro" id="IPR009400">
    <property type="entry name" value="TFIIH_TTDA/Tfb5"/>
</dbReference>
<dbReference type="Gene3D" id="3.30.70.1220">
    <property type="entry name" value="TFB5-like"/>
    <property type="match status" value="1"/>
</dbReference>
<comment type="subunit">
    <text evidence="1">Component of the 7-subunit TFIIH core complex.</text>
</comment>
<dbReference type="Proteomes" id="UP000267821">
    <property type="component" value="Unassembled WGS sequence"/>
</dbReference>
<dbReference type="GO" id="GO:0006289">
    <property type="term" value="P:nucleotide-excision repair"/>
    <property type="evidence" value="ECO:0007669"/>
    <property type="project" value="InterPro"/>
</dbReference>
<feature type="non-terminal residue" evidence="2">
    <location>
        <position position="1"/>
    </location>
</feature>
<dbReference type="FunCoup" id="A0A3N4LIK4">
    <property type="interactions" value="145"/>
</dbReference>
<evidence type="ECO:0000313" key="3">
    <source>
        <dbReference type="Proteomes" id="UP000267821"/>
    </source>
</evidence>
<reference evidence="2 3" key="1">
    <citation type="journal article" date="2018" name="Nat. Ecol. Evol.">
        <title>Pezizomycetes genomes reveal the molecular basis of ectomycorrhizal truffle lifestyle.</title>
        <authorList>
            <person name="Murat C."/>
            <person name="Payen T."/>
            <person name="Noel B."/>
            <person name="Kuo A."/>
            <person name="Morin E."/>
            <person name="Chen J."/>
            <person name="Kohler A."/>
            <person name="Krizsan K."/>
            <person name="Balestrini R."/>
            <person name="Da Silva C."/>
            <person name="Montanini B."/>
            <person name="Hainaut M."/>
            <person name="Levati E."/>
            <person name="Barry K.W."/>
            <person name="Belfiori B."/>
            <person name="Cichocki N."/>
            <person name="Clum A."/>
            <person name="Dockter R.B."/>
            <person name="Fauchery L."/>
            <person name="Guy J."/>
            <person name="Iotti M."/>
            <person name="Le Tacon F."/>
            <person name="Lindquist E.A."/>
            <person name="Lipzen A."/>
            <person name="Malagnac F."/>
            <person name="Mello A."/>
            <person name="Molinier V."/>
            <person name="Miyauchi S."/>
            <person name="Poulain J."/>
            <person name="Riccioni C."/>
            <person name="Rubini A."/>
            <person name="Sitrit Y."/>
            <person name="Splivallo R."/>
            <person name="Traeger S."/>
            <person name="Wang M."/>
            <person name="Zifcakova L."/>
            <person name="Wipf D."/>
            <person name="Zambonelli A."/>
            <person name="Paolocci F."/>
            <person name="Nowrousian M."/>
            <person name="Ottonello S."/>
            <person name="Baldrian P."/>
            <person name="Spatafora J.W."/>
            <person name="Henrissat B."/>
            <person name="Nagy L.G."/>
            <person name="Aury J.M."/>
            <person name="Wincker P."/>
            <person name="Grigoriev I.V."/>
            <person name="Bonfante P."/>
            <person name="Martin F.M."/>
        </authorList>
    </citation>
    <scope>NUCLEOTIDE SEQUENCE [LARGE SCALE GENOMIC DNA]</scope>
    <source>
        <strain evidence="2 3">ATCC MYA-4762</strain>
    </source>
</reference>
<name>A0A3N4LIK4_9PEZI</name>
<dbReference type="SMART" id="SM01395">
    <property type="entry name" value="Tbf5"/>
    <property type="match status" value="1"/>
</dbReference>
<keyword evidence="1" id="KW-0227">DNA damage</keyword>